<dbReference type="VEuPathDB" id="PlasmoDB:C922_05536"/>
<keyword evidence="2" id="KW-1133">Transmembrane helix</keyword>
<keyword evidence="2" id="KW-0812">Transmembrane</keyword>
<feature type="transmembrane region" description="Helical" evidence="2">
    <location>
        <begin position="325"/>
        <end position="346"/>
    </location>
</feature>
<keyword evidence="2" id="KW-0472">Membrane</keyword>
<organism evidence="3 4">
    <name type="scientific">Plasmodium inui San Antonio 1</name>
    <dbReference type="NCBI Taxonomy" id="1237626"/>
    <lineage>
        <taxon>Eukaryota</taxon>
        <taxon>Sar</taxon>
        <taxon>Alveolata</taxon>
        <taxon>Apicomplexa</taxon>
        <taxon>Aconoidasida</taxon>
        <taxon>Haemosporida</taxon>
        <taxon>Plasmodiidae</taxon>
        <taxon>Plasmodium</taxon>
        <taxon>Plasmodium (Plasmodium)</taxon>
    </lineage>
</organism>
<feature type="compositionally biased region" description="Polar residues" evidence="1">
    <location>
        <begin position="292"/>
        <end position="319"/>
    </location>
</feature>
<evidence type="ECO:0000256" key="2">
    <source>
        <dbReference type="SAM" id="Phobius"/>
    </source>
</evidence>
<dbReference type="GeneID" id="20040810"/>
<dbReference type="AlphaFoldDB" id="W7AFM0"/>
<name>W7AFM0_9APIC</name>
<reference evidence="3 4" key="1">
    <citation type="submission" date="2013-02" db="EMBL/GenBank/DDBJ databases">
        <title>The Genome Sequence of Plasmodium inui San Antonio 1.</title>
        <authorList>
            <consortium name="The Broad Institute Genome Sequencing Platform"/>
            <consortium name="The Broad Institute Genome Sequencing Center for Infectious Disease"/>
            <person name="Neafsey D."/>
            <person name="Cheeseman I."/>
            <person name="Volkman S."/>
            <person name="Adams J."/>
            <person name="Walker B."/>
            <person name="Young S.K."/>
            <person name="Zeng Q."/>
            <person name="Gargeya S."/>
            <person name="Fitzgerald M."/>
            <person name="Haas B."/>
            <person name="Abouelleil A."/>
            <person name="Alvarado L."/>
            <person name="Arachchi H.M."/>
            <person name="Berlin A.M."/>
            <person name="Chapman S.B."/>
            <person name="Dewar J."/>
            <person name="Goldberg J."/>
            <person name="Griggs A."/>
            <person name="Gujja S."/>
            <person name="Hansen M."/>
            <person name="Howarth C."/>
            <person name="Imamovic A."/>
            <person name="Larimer J."/>
            <person name="McCowan C."/>
            <person name="Murphy C."/>
            <person name="Neiman D."/>
            <person name="Pearson M."/>
            <person name="Priest M."/>
            <person name="Roberts A."/>
            <person name="Saif S."/>
            <person name="Shea T."/>
            <person name="Sisk P."/>
            <person name="Sykes S."/>
            <person name="Wortman J."/>
            <person name="Nusbaum C."/>
            <person name="Birren B."/>
        </authorList>
    </citation>
    <scope>NUCLEOTIDE SEQUENCE [LARGE SCALE GENOMIC DNA]</scope>
    <source>
        <strain evidence="3 4">San Antonio 1</strain>
    </source>
</reference>
<accession>W7AFM0</accession>
<dbReference type="RefSeq" id="XP_008819329.1">
    <property type="nucleotide sequence ID" value="XM_008821107.1"/>
</dbReference>
<dbReference type="Proteomes" id="UP000030640">
    <property type="component" value="Unassembled WGS sequence"/>
</dbReference>
<sequence length="381" mass="42736">MAMSVLNAYMNHLRDRKKRDAEKCPSVKRNGGLCRLTGNENQIEEVDAWKYDGKSVEWNRTLESFLYRASKTICIQMEMWITTLNETVGEKEQIRKGKCTYGQFQEKLSTGRGLEGCGFKREDSSWVQLSERTKLNMYQVEERNLQVCMDIVRVIMLGLGLKQQGSQIRISEDAGTDLCGRVYDELRKWGGEEIAIDIMANWFMVEGLPRNFEQNLKLSGRDLFEMITEGITKPDGGIKGIVCTYHSTDSAEVKGGAVAFKTGRSSDTTWDSWTAPLPEREDEGEEVRPEVTTSTAGTNHSSTSSPSEKQPFTSLTTKPDHSNSVTWGLVGGGVAAVLGLLAFYGFSRIWGPRIGGEPTRRREGHRSKALSYKVSERLEVT</sequence>
<evidence type="ECO:0000313" key="4">
    <source>
        <dbReference type="Proteomes" id="UP000030640"/>
    </source>
</evidence>
<protein>
    <submittedName>
        <fullName evidence="3">Uncharacterized protein</fullName>
    </submittedName>
</protein>
<feature type="region of interest" description="Disordered" evidence="1">
    <location>
        <begin position="264"/>
        <end position="319"/>
    </location>
</feature>
<dbReference type="EMBL" id="KI965551">
    <property type="protein sequence ID" value="EUD64081.1"/>
    <property type="molecule type" value="Genomic_DNA"/>
</dbReference>
<evidence type="ECO:0000256" key="1">
    <source>
        <dbReference type="SAM" id="MobiDB-lite"/>
    </source>
</evidence>
<keyword evidence="4" id="KW-1185">Reference proteome</keyword>
<proteinExistence type="predicted"/>
<gene>
    <name evidence="3" type="ORF">C922_05536</name>
</gene>
<evidence type="ECO:0000313" key="3">
    <source>
        <dbReference type="EMBL" id="EUD64081.1"/>
    </source>
</evidence>